<dbReference type="GO" id="GO:0141098">
    <property type="term" value="F:tRNA (cytidine(34)-2'-O)-methyltransferase activity"/>
    <property type="evidence" value="ECO:0007669"/>
    <property type="project" value="RHEA"/>
</dbReference>
<evidence type="ECO:0000256" key="1">
    <source>
        <dbReference type="ARBA" id="ARBA00022490"/>
    </source>
</evidence>
<evidence type="ECO:0000259" key="8">
    <source>
        <dbReference type="Pfam" id="PF00588"/>
    </source>
</evidence>
<feature type="binding site" evidence="6">
    <location>
        <position position="106"/>
    </location>
    <ligand>
        <name>S-adenosyl-L-methionine</name>
        <dbReference type="ChEBI" id="CHEBI:59789"/>
    </ligand>
</feature>
<reference evidence="9 10" key="1">
    <citation type="submission" date="2019-02" db="EMBL/GenBank/DDBJ databases">
        <title>Deep-cultivation of Planctomycetes and their phenomic and genomic characterization uncovers novel biology.</title>
        <authorList>
            <person name="Wiegand S."/>
            <person name="Jogler M."/>
            <person name="Boedeker C."/>
            <person name="Pinto D."/>
            <person name="Vollmers J."/>
            <person name="Rivas-Marin E."/>
            <person name="Kohn T."/>
            <person name="Peeters S.H."/>
            <person name="Heuer A."/>
            <person name="Rast P."/>
            <person name="Oberbeckmann S."/>
            <person name="Bunk B."/>
            <person name="Jeske O."/>
            <person name="Meyerdierks A."/>
            <person name="Storesund J.E."/>
            <person name="Kallscheuer N."/>
            <person name="Luecker S."/>
            <person name="Lage O.M."/>
            <person name="Pohl T."/>
            <person name="Merkel B.J."/>
            <person name="Hornburger P."/>
            <person name="Mueller R.-W."/>
            <person name="Bruemmer F."/>
            <person name="Labrenz M."/>
            <person name="Spormann A.M."/>
            <person name="Op den Camp H."/>
            <person name="Overmann J."/>
            <person name="Amann R."/>
            <person name="Jetten M.S.M."/>
            <person name="Mascher T."/>
            <person name="Medema M.H."/>
            <person name="Devos D.P."/>
            <person name="Kaster A.-K."/>
            <person name="Ovreas L."/>
            <person name="Rohde M."/>
            <person name="Galperin M.Y."/>
            <person name="Jogler C."/>
        </authorList>
    </citation>
    <scope>NUCLEOTIDE SEQUENCE [LARGE SCALE GENOMIC DNA]</scope>
    <source>
        <strain evidence="9 10">Pla133</strain>
    </source>
</reference>
<accession>A0A518BQA4</accession>
<dbReference type="PANTHER" id="PTHR42971:SF1">
    <property type="entry name" value="TRNA (CYTIDINE(34)-2'-O)-METHYLTRANSFERASE"/>
    <property type="match status" value="1"/>
</dbReference>
<dbReference type="GO" id="GO:0141102">
    <property type="term" value="F:tRNA (5-carboxymethylaminomethyluridine(34)-2'-O)-methyltransferase activity"/>
    <property type="evidence" value="ECO:0007669"/>
    <property type="project" value="RHEA"/>
</dbReference>
<protein>
    <recommendedName>
        <fullName evidence="6">Putative tRNA (cytidine(34)-2'-O)-methyltransferase</fullName>
        <ecNumber evidence="6">2.1.1.207</ecNumber>
    </recommendedName>
    <alternativeName>
        <fullName evidence="6">tRNA (cytidine/uridine-2'-O-)-methyltransferase</fullName>
    </alternativeName>
</protein>
<dbReference type="RefSeq" id="WP_419191787.1">
    <property type="nucleotide sequence ID" value="NZ_CP036287.1"/>
</dbReference>
<keyword evidence="1 6" id="KW-0963">Cytoplasm</keyword>
<dbReference type="HAMAP" id="MF_01885">
    <property type="entry name" value="tRNA_methyltr_TrmL"/>
    <property type="match status" value="1"/>
</dbReference>
<gene>
    <name evidence="9" type="primary">trmL</name>
    <name evidence="9" type="ORF">Pla133_42650</name>
</gene>
<dbReference type="GO" id="GO:0002130">
    <property type="term" value="P:wobble position ribose methylation"/>
    <property type="evidence" value="ECO:0007669"/>
    <property type="project" value="TreeGrafter"/>
</dbReference>
<evidence type="ECO:0000256" key="3">
    <source>
        <dbReference type="ARBA" id="ARBA00022679"/>
    </source>
</evidence>
<keyword evidence="3 6" id="KW-0808">Transferase</keyword>
<dbReference type="Proteomes" id="UP000316921">
    <property type="component" value="Chromosome"/>
</dbReference>
<dbReference type="InterPro" id="IPR016914">
    <property type="entry name" value="TrmL"/>
</dbReference>
<dbReference type="GO" id="GO:0005737">
    <property type="term" value="C:cytoplasm"/>
    <property type="evidence" value="ECO:0007669"/>
    <property type="project" value="UniProtKB-SubCell"/>
</dbReference>
<dbReference type="Gene3D" id="3.40.1280.10">
    <property type="match status" value="1"/>
</dbReference>
<proteinExistence type="inferred from homology"/>
<dbReference type="EMBL" id="CP036287">
    <property type="protein sequence ID" value="QDU69149.1"/>
    <property type="molecule type" value="Genomic_DNA"/>
</dbReference>
<dbReference type="KEGG" id="pbap:Pla133_42650"/>
<comment type="similarity">
    <text evidence="6">Belongs to the class IV-like SAM-binding methyltransferase superfamily. RNA methyltransferase TrmH family. TrmL subfamily.</text>
</comment>
<dbReference type="EC" id="2.1.1.207" evidence="6"/>
<keyword evidence="2 6" id="KW-0489">Methyltransferase</keyword>
<evidence type="ECO:0000313" key="10">
    <source>
        <dbReference type="Proteomes" id="UP000316921"/>
    </source>
</evidence>
<dbReference type="SUPFAM" id="SSF75217">
    <property type="entry name" value="alpha/beta knot"/>
    <property type="match status" value="1"/>
</dbReference>
<feature type="binding site" evidence="6">
    <location>
        <position position="127"/>
    </location>
    <ligand>
        <name>S-adenosyl-L-methionine</name>
        <dbReference type="ChEBI" id="CHEBI:59789"/>
    </ligand>
</feature>
<evidence type="ECO:0000313" key="9">
    <source>
        <dbReference type="EMBL" id="QDU69149.1"/>
    </source>
</evidence>
<dbReference type="PANTHER" id="PTHR42971">
    <property type="entry name" value="TRNA (CYTIDINE(34)-2'-O)-METHYLTRANSFERASE"/>
    <property type="match status" value="1"/>
</dbReference>
<dbReference type="InterPro" id="IPR001537">
    <property type="entry name" value="SpoU_MeTrfase"/>
</dbReference>
<dbReference type="AlphaFoldDB" id="A0A518BQA4"/>
<keyword evidence="5 6" id="KW-0819">tRNA processing</keyword>
<feature type="region of interest" description="Disordered" evidence="7">
    <location>
        <begin position="157"/>
        <end position="192"/>
    </location>
</feature>
<comment type="catalytic activity">
    <reaction evidence="6">
        <text>cytidine(34) in tRNA + S-adenosyl-L-methionine = 2'-O-methylcytidine(34) in tRNA + S-adenosyl-L-homocysteine + H(+)</text>
        <dbReference type="Rhea" id="RHEA:43084"/>
        <dbReference type="Rhea" id="RHEA-COMP:10331"/>
        <dbReference type="Rhea" id="RHEA-COMP:10332"/>
        <dbReference type="ChEBI" id="CHEBI:15378"/>
        <dbReference type="ChEBI" id="CHEBI:57856"/>
        <dbReference type="ChEBI" id="CHEBI:59789"/>
        <dbReference type="ChEBI" id="CHEBI:74495"/>
        <dbReference type="ChEBI" id="CHEBI:82748"/>
        <dbReference type="EC" id="2.1.1.207"/>
    </reaction>
</comment>
<feature type="compositionally biased region" description="Basic and acidic residues" evidence="7">
    <location>
        <begin position="160"/>
        <end position="178"/>
    </location>
</feature>
<feature type="binding site" evidence="6">
    <location>
        <position position="135"/>
    </location>
    <ligand>
        <name>S-adenosyl-L-methionine</name>
        <dbReference type="ChEBI" id="CHEBI:59789"/>
    </ligand>
</feature>
<keyword evidence="4 6" id="KW-0949">S-adenosyl-L-methionine</keyword>
<sequence length="192" mass="20704">MDLVLLHPEIPHNTGCAARLAAATGVPLHLVEPLGFSLEDRYLKRAGLDYWPQVDLRVHADWAAARSALEQGAQRPLEQRLRLFTARGGQSLFQAAFRPDDVLVLGCESRGLPAALLAEHPQAHIYIPIRPGVRSLNLANVAALALYTALDRSGVGLPENDGRYEADPREQEDLRAADVVRASGPRGPGGGA</sequence>
<keyword evidence="10" id="KW-1185">Reference proteome</keyword>
<dbReference type="InterPro" id="IPR029028">
    <property type="entry name" value="Alpha/beta_knot_MTases"/>
</dbReference>
<dbReference type="CDD" id="cd18094">
    <property type="entry name" value="SpoU-like_TrmL"/>
    <property type="match status" value="1"/>
</dbReference>
<organism evidence="9 10">
    <name type="scientific">Engelhardtia mirabilis</name>
    <dbReference type="NCBI Taxonomy" id="2528011"/>
    <lineage>
        <taxon>Bacteria</taxon>
        <taxon>Pseudomonadati</taxon>
        <taxon>Planctomycetota</taxon>
        <taxon>Planctomycetia</taxon>
        <taxon>Planctomycetia incertae sedis</taxon>
        <taxon>Engelhardtia</taxon>
    </lineage>
</organism>
<dbReference type="InterPro" id="IPR029026">
    <property type="entry name" value="tRNA_m1G_MTases_N"/>
</dbReference>
<dbReference type="Pfam" id="PF00588">
    <property type="entry name" value="SpoU_methylase"/>
    <property type="match status" value="1"/>
</dbReference>
<comment type="subcellular location">
    <subcellularLocation>
        <location evidence="6">Cytoplasm</location>
    </subcellularLocation>
</comment>
<evidence type="ECO:0000256" key="2">
    <source>
        <dbReference type="ARBA" id="ARBA00022603"/>
    </source>
</evidence>
<name>A0A518BQA4_9BACT</name>
<evidence type="ECO:0000256" key="7">
    <source>
        <dbReference type="SAM" id="MobiDB-lite"/>
    </source>
</evidence>
<comment type="caution">
    <text evidence="6">Lacks conserved residue(s) required for the propagation of feature annotation.</text>
</comment>
<evidence type="ECO:0000256" key="5">
    <source>
        <dbReference type="ARBA" id="ARBA00022694"/>
    </source>
</evidence>
<dbReference type="GO" id="GO:0003723">
    <property type="term" value="F:RNA binding"/>
    <property type="evidence" value="ECO:0007669"/>
    <property type="project" value="InterPro"/>
</dbReference>
<feature type="domain" description="tRNA/rRNA methyltransferase SpoU type" evidence="8">
    <location>
        <begin position="3"/>
        <end position="147"/>
    </location>
</feature>
<comment type="function">
    <text evidence="6">Could methylate the ribose at the nucleotide 34 wobble position in tRNA.</text>
</comment>
<comment type="catalytic activity">
    <reaction evidence="6">
        <text>5-carboxymethylaminomethyluridine(34) in tRNA(Leu) + S-adenosyl-L-methionine = 5-carboxymethylaminomethyl-2'-O-methyluridine(34) in tRNA(Leu) + S-adenosyl-L-homocysteine + H(+)</text>
        <dbReference type="Rhea" id="RHEA:43088"/>
        <dbReference type="Rhea" id="RHEA-COMP:10333"/>
        <dbReference type="Rhea" id="RHEA-COMP:10334"/>
        <dbReference type="ChEBI" id="CHEBI:15378"/>
        <dbReference type="ChEBI" id="CHEBI:57856"/>
        <dbReference type="ChEBI" id="CHEBI:59789"/>
        <dbReference type="ChEBI" id="CHEBI:74508"/>
        <dbReference type="ChEBI" id="CHEBI:74511"/>
        <dbReference type="EC" id="2.1.1.207"/>
    </reaction>
</comment>
<evidence type="ECO:0000256" key="6">
    <source>
        <dbReference type="HAMAP-Rule" id="MF_01885"/>
    </source>
</evidence>
<evidence type="ECO:0000256" key="4">
    <source>
        <dbReference type="ARBA" id="ARBA00022691"/>
    </source>
</evidence>